<dbReference type="HAMAP" id="MF_00095">
    <property type="entry name" value="SfsA"/>
    <property type="match status" value="1"/>
</dbReference>
<dbReference type="Gene3D" id="3.40.1350.60">
    <property type="match status" value="1"/>
</dbReference>
<dbReference type="FunFam" id="2.40.50.580:FF:000001">
    <property type="entry name" value="Sugar fermentation stimulation protein A"/>
    <property type="match status" value="1"/>
</dbReference>
<evidence type="ECO:0000259" key="2">
    <source>
        <dbReference type="Pfam" id="PF03749"/>
    </source>
</evidence>
<dbReference type="InterPro" id="IPR005224">
    <property type="entry name" value="SfsA"/>
</dbReference>
<sequence length="236" mass="26128">MEFHPPLQAGTLVQRYKRFLADIITQDGRIITIHCANTGAMTGCATPGDTVWYSESANAKRKYPHSWELTQTQAGHLICVNTMQANRVVAEAIAQNRIPELAGYQTPAQEVRYGSENSRIDFLLTDPQKKPCYVEVKSVTLLENGHGYFPDTVTLRGQKHLRELQAIAEAGNRAVLFFAVLHSGIETVSDAAHIDKKYSSLLRQASQSGIDVICYRMRITADGITAGEKIPFAFMG</sequence>
<dbReference type="PANTHER" id="PTHR30545:SF2">
    <property type="entry name" value="SUGAR FERMENTATION STIMULATION PROTEIN A"/>
    <property type="match status" value="1"/>
</dbReference>
<dbReference type="InterPro" id="IPR041465">
    <property type="entry name" value="SfsA_N"/>
</dbReference>
<dbReference type="NCBIfam" id="TIGR00230">
    <property type="entry name" value="sfsA"/>
    <property type="match status" value="1"/>
</dbReference>
<dbReference type="AlphaFoldDB" id="A0A0D8L6I1"/>
<comment type="caution">
    <text evidence="4">The sequence shown here is derived from an EMBL/GenBank/DDBJ whole genome shotgun (WGS) entry which is preliminary data.</text>
</comment>
<evidence type="ECO:0000256" key="1">
    <source>
        <dbReference type="HAMAP-Rule" id="MF_00095"/>
    </source>
</evidence>
<dbReference type="InterPro" id="IPR040452">
    <property type="entry name" value="SfsA_C"/>
</dbReference>
<name>A0A0D8L6I1_MORMO</name>
<dbReference type="PATRIC" id="fig|582.24.peg.5970"/>
<accession>A0A0D8L6I1</accession>
<dbReference type="GO" id="GO:0003677">
    <property type="term" value="F:DNA binding"/>
    <property type="evidence" value="ECO:0007669"/>
    <property type="project" value="InterPro"/>
</dbReference>
<organism evidence="4 5">
    <name type="scientific">Morganella morganii</name>
    <name type="common">Proteus morganii</name>
    <dbReference type="NCBI Taxonomy" id="582"/>
    <lineage>
        <taxon>Bacteria</taxon>
        <taxon>Pseudomonadati</taxon>
        <taxon>Pseudomonadota</taxon>
        <taxon>Gammaproteobacteria</taxon>
        <taxon>Enterobacterales</taxon>
        <taxon>Morganellaceae</taxon>
        <taxon>Morganella</taxon>
    </lineage>
</organism>
<evidence type="ECO:0000313" key="4">
    <source>
        <dbReference type="EMBL" id="KJF76423.1"/>
    </source>
</evidence>
<gene>
    <name evidence="1" type="primary">sfsA</name>
    <name evidence="4" type="ORF">UA45_18720</name>
</gene>
<dbReference type="PANTHER" id="PTHR30545">
    <property type="entry name" value="SUGAR FERMENTATION STIMULATION PROTEIN A"/>
    <property type="match status" value="1"/>
</dbReference>
<dbReference type="Pfam" id="PF03749">
    <property type="entry name" value="SfsA"/>
    <property type="match status" value="1"/>
</dbReference>
<evidence type="ECO:0000313" key="5">
    <source>
        <dbReference type="Proteomes" id="UP000032582"/>
    </source>
</evidence>
<dbReference type="Proteomes" id="UP000032582">
    <property type="component" value="Unassembled WGS sequence"/>
</dbReference>
<dbReference type="EMBL" id="JZSH01000326">
    <property type="protein sequence ID" value="KJF76423.1"/>
    <property type="molecule type" value="Genomic_DNA"/>
</dbReference>
<comment type="similarity">
    <text evidence="1">Belongs to the SfsA family.</text>
</comment>
<protein>
    <recommendedName>
        <fullName evidence="1">Sugar fermentation stimulation protein homolog</fullName>
    </recommendedName>
</protein>
<proteinExistence type="inferred from homology"/>
<dbReference type="CDD" id="cd22359">
    <property type="entry name" value="SfsA-like_bacterial"/>
    <property type="match status" value="1"/>
</dbReference>
<feature type="domain" description="SfsA N-terminal OB" evidence="3">
    <location>
        <begin position="13"/>
        <end position="80"/>
    </location>
</feature>
<dbReference type="Pfam" id="PF17746">
    <property type="entry name" value="SfsA_N"/>
    <property type="match status" value="1"/>
</dbReference>
<evidence type="ECO:0000259" key="3">
    <source>
        <dbReference type="Pfam" id="PF17746"/>
    </source>
</evidence>
<reference evidence="4 5" key="1">
    <citation type="submission" date="2015-02" db="EMBL/GenBank/DDBJ databases">
        <title>Whole genome shotgun sequencing of cultured foodborne pathogen.</title>
        <authorList>
            <person name="Timme R."/>
            <person name="Allard M.W."/>
            <person name="Strain E."/>
            <person name="Evans P.S."/>
            <person name="Brown E."/>
        </authorList>
    </citation>
    <scope>NUCLEOTIDE SEQUENCE [LARGE SCALE GENOMIC DNA]</scope>
    <source>
        <strain evidence="4 5">GCSL-TSO-24</strain>
    </source>
</reference>
<feature type="domain" description="Sugar fermentation stimulation protein C-terminal" evidence="2">
    <location>
        <begin position="85"/>
        <end position="222"/>
    </location>
</feature>
<dbReference type="FunFam" id="3.40.1350.60:FF:000001">
    <property type="entry name" value="Sugar fermentation stimulation protein A"/>
    <property type="match status" value="1"/>
</dbReference>
<dbReference type="Gene3D" id="2.40.50.580">
    <property type="match status" value="1"/>
</dbReference>